<feature type="transmembrane region" description="Helical" evidence="4">
    <location>
        <begin position="1569"/>
        <end position="1591"/>
    </location>
</feature>
<keyword evidence="2" id="KW-0677">Repeat</keyword>
<dbReference type="InterPro" id="IPR011936">
    <property type="entry name" value="Myxo_disulph_rpt"/>
</dbReference>
<feature type="transmembrane region" description="Helical" evidence="4">
    <location>
        <begin position="1418"/>
        <end position="1437"/>
    </location>
</feature>
<dbReference type="NCBIfam" id="TIGR02232">
    <property type="entry name" value="myxo_disulf_rpt"/>
    <property type="match status" value="4"/>
</dbReference>
<dbReference type="InterPro" id="IPR006212">
    <property type="entry name" value="Furin_repeat"/>
</dbReference>
<feature type="transmembrane region" description="Helical" evidence="4">
    <location>
        <begin position="1443"/>
        <end position="1463"/>
    </location>
</feature>
<reference evidence="6" key="1">
    <citation type="submission" date="2021-01" db="EMBL/GenBank/DDBJ databases">
        <authorList>
            <consortium name="Genoscope - CEA"/>
            <person name="William W."/>
        </authorList>
    </citation>
    <scope>NUCLEOTIDE SEQUENCE</scope>
</reference>
<accession>A0A8S1LRN2</accession>
<keyword evidence="4" id="KW-0812">Transmembrane</keyword>
<dbReference type="PANTHER" id="PTHR38934:SF6">
    <property type="entry name" value="CHROMOSOME UNDETERMINED SCAFFOLD_176, WHOLE GENOME SHOTGUN SEQUENCE"/>
    <property type="match status" value="1"/>
</dbReference>
<evidence type="ECO:0000259" key="5">
    <source>
        <dbReference type="SMART" id="SM00181"/>
    </source>
</evidence>
<feature type="domain" description="EGF-like" evidence="5">
    <location>
        <begin position="1016"/>
        <end position="1052"/>
    </location>
</feature>
<dbReference type="Pfam" id="PF13948">
    <property type="entry name" value="DUF4215"/>
    <property type="match status" value="8"/>
</dbReference>
<comment type="caution">
    <text evidence="6">The sequence shown here is derived from an EMBL/GenBank/DDBJ whole genome shotgun (WGS) entry which is preliminary data.</text>
</comment>
<keyword evidence="4" id="KW-1133">Transmembrane helix</keyword>
<dbReference type="Proteomes" id="UP000692954">
    <property type="component" value="Unassembled WGS sequence"/>
</dbReference>
<gene>
    <name evidence="6" type="ORF">PSON_ATCC_30995.1.T0250373</name>
</gene>
<sequence length="1629" mass="188468">MDLEMFYHIFDKKFIFSIQGNFTQPNAGWILRLFSLTSGYCPANCILCNQRFKCQTCANGFFKLADATCQWGCPQERINNGYNCIQYDQVTKYSKFLIREFYDLTVKDTLNATFILESSSTIDFQKGSDIFWSYLTNKIIFGGKFVWAQSRFSQIYTLDPHHSLTIYFQVIFGPNFPNSISNYLSYEINNGTINKITKTSSLNIVEQILTYNPTLTIAIQCYGINVIDSYCGISNYYIVVHYCKPYCYRCSNELTCDQWMPYDPNIIKVEQSQCQSNQFLDETTSTCEYCPNECLTCFNEYECLTCKSNYKLVITTCILDCQLNQYYDGVNCLDCNYSCRQCQSINYCIHCESTSLRYLQDGQCLCYDGYYDQINIQQCQPCDKLCAKCNGPTNKNCQSCIILNNLIKTGNTCECSIGYYFDEFKLKCLKCSDKCETCFNFSNTSCLSCYSIQFRIIDGLNCKCQNGYYDDNSDICIQCPFLEDSLLQQCYKICGDNSIIWFNSNCPFVICGNGYNNVNNQCLPICGDLIIVAEEDCDDGNSIQFDGCHNCRFQCPAQCTTCNSITQFPCSDVCGDGIVSGLEECDDSHPIQLDSCYQCKFQCQPQCTRCNRGVCQNCLNFGWVLEPYTRRCIETCGDSYQVGNEQCEEMNTRMLDGCYNCQQSCQKSCLTCTINGCNQCEVGYQLINRYCRNICGDSLVVDGEDCDDGNLYPFDTCHQCVYQCQSECLNCQQGSCLFCIDGFIAFDGECVEIQKIPIIPSNEYYQHDLIEFCKIKVNGICYECQKNYKLNNLYNTCELEERKEIIKIESFEVLPQFIQYCQFQLNNLCIICYKNFGLDIFTNLCEPICGDGILTGIEECEDNNHQILDGCYECMHQCNEYCEICEFGKCILCHLNTIYVPAIFQCEILQQCTQPGSYYNEEINKCYSICGDGFIYQKEQCDDGNDIKFDGCHNCQYSCAPGYTVINGECIKEQIDCKEGLYYSFTSLSCKPQCGDGVVIQPYEECDDGNEVINDECHSCKLQCSIHCQECSIQNLCLKCKEGYELIDFKCENLNNSLCYTNNCKLCENYECFTCINGYYLYDNECIPECGDGILANLEECDDGNLINGDGCDDNCIISENALCRNNECAVLRYPQPILEFDKEILGVQYVNLRYSSKMRLLDGVTQKEYLDNLFFEIQDQPEIALFQIIVKQKITMQLQFIDIQVSVKFLEFVKNPFIQLKFLEKNNLVDEYGAGILEDSIKIKLRSSNVLDIQSQKISDSLTGINDYMMKFLIILMIIATISGQSEIISNLLDIIQQLYYLKYINSRIGVNLEKFFDIFAIIQLNDIFDLLNDQTNLFSFYHSEPIFETDDRNANYLVNIVSLLQVYFNYISHSFCQKLSLLVISERKIILLFVRELQIFCFRIQKKRITESIKDIFFALIYEFGINTFLALKYQRSDFEGQLGVSLAITIFYVVIMILLIKQTHFNIPIIKKIQLSQLESNNFTYQCTQKILFVLFLIFFFESSEIQILLSMMNQFQFTYFIYRQKYKMITLDFIKMIISNSVLLLIFVMYLVNDFYQDEIENLMIIGWIIISFMSTIIFITFLVDLIKVLHPIWQRCQIKFQTQKQNENFYIVENPQIIEQRFKI</sequence>
<keyword evidence="1" id="KW-0732">Signal</keyword>
<dbReference type="CDD" id="cd00064">
    <property type="entry name" value="FU"/>
    <property type="match status" value="1"/>
</dbReference>
<feature type="domain" description="EGF-like" evidence="5">
    <location>
        <begin position="341"/>
        <end position="380"/>
    </location>
</feature>
<dbReference type="PANTHER" id="PTHR38934">
    <property type="entry name" value="HYPHALLY REGULATED CELL WALL PROTEIN 1"/>
    <property type="match status" value="1"/>
</dbReference>
<feature type="domain" description="EGF-like" evidence="5">
    <location>
        <begin position="40"/>
        <end position="70"/>
    </location>
</feature>
<organism evidence="6 7">
    <name type="scientific">Paramecium sonneborni</name>
    <dbReference type="NCBI Taxonomy" id="65129"/>
    <lineage>
        <taxon>Eukaryota</taxon>
        <taxon>Sar</taxon>
        <taxon>Alveolata</taxon>
        <taxon>Ciliophora</taxon>
        <taxon>Intramacronucleata</taxon>
        <taxon>Oligohymenophorea</taxon>
        <taxon>Peniculida</taxon>
        <taxon>Parameciidae</taxon>
        <taxon>Paramecium</taxon>
    </lineage>
</organism>
<keyword evidence="4" id="KW-0472">Membrane</keyword>
<keyword evidence="3" id="KW-1015">Disulfide bond</keyword>
<evidence type="ECO:0000256" key="3">
    <source>
        <dbReference type="ARBA" id="ARBA00023157"/>
    </source>
</evidence>
<feature type="domain" description="EGF-like" evidence="5">
    <location>
        <begin position="385"/>
        <end position="429"/>
    </location>
</feature>
<dbReference type="SMART" id="SM00261">
    <property type="entry name" value="FU"/>
    <property type="match status" value="8"/>
</dbReference>
<evidence type="ECO:0000256" key="2">
    <source>
        <dbReference type="ARBA" id="ARBA00022737"/>
    </source>
</evidence>
<evidence type="ECO:0000313" key="6">
    <source>
        <dbReference type="EMBL" id="CAD8069619.1"/>
    </source>
</evidence>
<feature type="domain" description="EGF-like" evidence="5">
    <location>
        <begin position="430"/>
        <end position="477"/>
    </location>
</feature>
<evidence type="ECO:0000313" key="7">
    <source>
        <dbReference type="Proteomes" id="UP000692954"/>
    </source>
</evidence>
<dbReference type="EMBL" id="CAJJDN010000025">
    <property type="protein sequence ID" value="CAD8069619.1"/>
    <property type="molecule type" value="Genomic_DNA"/>
</dbReference>
<keyword evidence="7" id="KW-1185">Reference proteome</keyword>
<evidence type="ECO:0000256" key="1">
    <source>
        <dbReference type="ARBA" id="ARBA00022729"/>
    </source>
</evidence>
<dbReference type="InterPro" id="IPR000742">
    <property type="entry name" value="EGF"/>
</dbReference>
<dbReference type="SMART" id="SM00181">
    <property type="entry name" value="EGF"/>
    <property type="match status" value="7"/>
</dbReference>
<proteinExistence type="predicted"/>
<feature type="domain" description="EGF-like" evidence="5">
    <location>
        <begin position="286"/>
        <end position="318"/>
    </location>
</feature>
<dbReference type="OrthoDB" id="303811at2759"/>
<name>A0A8S1LRN2_9CILI</name>
<feature type="transmembrane region" description="Helical" evidence="4">
    <location>
        <begin position="1538"/>
        <end position="1557"/>
    </location>
</feature>
<feature type="domain" description="EGF-like" evidence="5">
    <location>
        <begin position="1058"/>
        <end position="1087"/>
    </location>
</feature>
<protein>
    <recommendedName>
        <fullName evidence="5">EGF-like domain-containing protein</fullName>
    </recommendedName>
</protein>
<evidence type="ECO:0000256" key="4">
    <source>
        <dbReference type="SAM" id="Phobius"/>
    </source>
</evidence>